<feature type="compositionally biased region" description="Basic and acidic residues" evidence="1">
    <location>
        <begin position="45"/>
        <end position="57"/>
    </location>
</feature>
<comment type="caution">
    <text evidence="2">The sequence shown here is derived from an EMBL/GenBank/DDBJ whole genome shotgun (WGS) entry which is preliminary data.</text>
</comment>
<feature type="region of interest" description="Disordered" evidence="1">
    <location>
        <begin position="18"/>
        <end position="60"/>
    </location>
</feature>
<reference evidence="2 3" key="1">
    <citation type="submission" date="2019-12" db="EMBL/GenBank/DDBJ databases">
        <authorList>
            <person name="Alioto T."/>
            <person name="Alioto T."/>
            <person name="Gomez Garrido J."/>
        </authorList>
    </citation>
    <scope>NUCLEOTIDE SEQUENCE [LARGE SCALE GENOMIC DNA]</scope>
</reference>
<feature type="compositionally biased region" description="Basic and acidic residues" evidence="1">
    <location>
        <begin position="18"/>
        <end position="34"/>
    </location>
</feature>
<keyword evidence="3" id="KW-1185">Reference proteome</keyword>
<evidence type="ECO:0000256" key="1">
    <source>
        <dbReference type="SAM" id="MobiDB-lite"/>
    </source>
</evidence>
<organism evidence="2 3">
    <name type="scientific">Olea europaea subsp. europaea</name>
    <dbReference type="NCBI Taxonomy" id="158383"/>
    <lineage>
        <taxon>Eukaryota</taxon>
        <taxon>Viridiplantae</taxon>
        <taxon>Streptophyta</taxon>
        <taxon>Embryophyta</taxon>
        <taxon>Tracheophyta</taxon>
        <taxon>Spermatophyta</taxon>
        <taxon>Magnoliopsida</taxon>
        <taxon>eudicotyledons</taxon>
        <taxon>Gunneridae</taxon>
        <taxon>Pentapetalae</taxon>
        <taxon>asterids</taxon>
        <taxon>lamiids</taxon>
        <taxon>Lamiales</taxon>
        <taxon>Oleaceae</taxon>
        <taxon>Oleeae</taxon>
        <taxon>Olea</taxon>
    </lineage>
</organism>
<feature type="compositionally biased region" description="Acidic residues" evidence="1">
    <location>
        <begin position="136"/>
        <end position="145"/>
    </location>
</feature>
<feature type="region of interest" description="Disordered" evidence="1">
    <location>
        <begin position="132"/>
        <end position="158"/>
    </location>
</feature>
<protein>
    <submittedName>
        <fullName evidence="2">Uncharacterized protein</fullName>
    </submittedName>
</protein>
<evidence type="ECO:0000313" key="3">
    <source>
        <dbReference type="Proteomes" id="UP000594638"/>
    </source>
</evidence>
<evidence type="ECO:0000313" key="2">
    <source>
        <dbReference type="EMBL" id="CAA2958956.1"/>
    </source>
</evidence>
<sequence>MRRGKWRSEVVVVEVGERRRCETEKIDRPSESHQRNARSPQVGKRNRDETLKTSTESRRRKSNNIEVRYVVPSDDEIVAPNIKRILYKKPLQPHVREDMQFGDTGDAGMSVPVQSHTPRPRLLMITGGCKGHSSDVEDDDDDDFVDTPSKGKKTHFHFHSPTEEHTTWEYYLTEPEGHDIHTSPQT</sequence>
<name>A0A8S0PZ57_OLEEU</name>
<dbReference type="EMBL" id="CACTIH010000296">
    <property type="protein sequence ID" value="CAA2958956.1"/>
    <property type="molecule type" value="Genomic_DNA"/>
</dbReference>
<dbReference type="Proteomes" id="UP000594638">
    <property type="component" value="Unassembled WGS sequence"/>
</dbReference>
<gene>
    <name evidence="2" type="ORF">OLEA9_A027088</name>
</gene>
<accession>A0A8S0PZ57</accession>
<dbReference type="Gramene" id="OE9A027088T1">
    <property type="protein sequence ID" value="OE9A027088C1"/>
    <property type="gene ID" value="OE9A027088"/>
</dbReference>
<dbReference type="AlphaFoldDB" id="A0A8S0PZ57"/>
<proteinExistence type="predicted"/>